<dbReference type="PANTHER" id="PTHR43647">
    <property type="entry name" value="DEHYDROGENASE"/>
    <property type="match status" value="1"/>
</dbReference>
<keyword evidence="8" id="KW-0472">Membrane</keyword>
<feature type="region of interest" description="Disordered" evidence="7">
    <location>
        <begin position="90"/>
        <end position="153"/>
    </location>
</feature>
<dbReference type="PANTHER" id="PTHR43647:SF1">
    <property type="entry name" value="3-KETO-STEROID REDUCTASE ERG27"/>
    <property type="match status" value="1"/>
</dbReference>
<keyword evidence="8" id="KW-1133">Transmembrane helix</keyword>
<evidence type="ECO:0008006" key="11">
    <source>
        <dbReference type="Google" id="ProtNLM"/>
    </source>
</evidence>
<dbReference type="FunCoup" id="A8Q4L3">
    <property type="interactions" value="45"/>
</dbReference>
<evidence type="ECO:0000256" key="8">
    <source>
        <dbReference type="SAM" id="Phobius"/>
    </source>
</evidence>
<dbReference type="EMBL" id="AAYY01000009">
    <property type="protein sequence ID" value="EDP42968.1"/>
    <property type="molecule type" value="Genomic_DNA"/>
</dbReference>
<gene>
    <name evidence="9" type="ORF">MGL_2564</name>
</gene>
<dbReference type="Gene3D" id="3.40.50.720">
    <property type="entry name" value="NAD(P)-binding Rossmann-like Domain"/>
    <property type="match status" value="1"/>
</dbReference>
<keyword evidence="5" id="KW-0443">Lipid metabolism</keyword>
<keyword evidence="1" id="KW-0444">Lipid biosynthesis</keyword>
<dbReference type="RefSeq" id="XP_001730182.1">
    <property type="nucleotide sequence ID" value="XM_001730130.1"/>
</dbReference>
<dbReference type="VEuPathDB" id="FungiDB:MGL_2564"/>
<dbReference type="InParanoid" id="A8Q4L3"/>
<sequence length="383" mass="41603">MNRPIILVTGANAGLGLGVCERLLIQLSSTMPSDSGMLDDPKHNVASTPFHASEGCTLLLACRNQAKAREAVAQLESLLHRLSTTDDEYLEKHGLPSPAQKNTQPATASSPASAPAASTLSSTSSSAIDMSSTSSLRHRDMTTSRLNSPLDQRTREARKMYRTSFCKGTVIDVVPLDLASLESTKACARTITAKVPYLTHIILNAGGAAWLGVDWLKATWEILTNLHKAVTLPSFKLQRSGDKSSDDLGWVWQINAAGHYVLAKELEPLLCASPYATPSRVIWTGSLEANEADFHAQDIQCLDPQTSPRPYESTKYQCELLALGMDQRYTSSTQPHMPRAYTAHPGIVATSIFSGVIPAIMMVLMKLVFYLVRISPTCLFDGL</sequence>
<dbReference type="GO" id="GO:0005789">
    <property type="term" value="C:endoplasmic reticulum membrane"/>
    <property type="evidence" value="ECO:0007669"/>
    <property type="project" value="TreeGrafter"/>
</dbReference>
<protein>
    <recommendedName>
        <fullName evidence="11">3-keto sterol reductase</fullName>
    </recommendedName>
</protein>
<dbReference type="InterPro" id="IPR036291">
    <property type="entry name" value="NAD(P)-bd_dom_sf"/>
</dbReference>
<dbReference type="OMA" id="HAQENNV"/>
<proteinExistence type="inferred from homology"/>
<evidence type="ECO:0000256" key="3">
    <source>
        <dbReference type="ARBA" id="ARBA00022955"/>
    </source>
</evidence>
<keyword evidence="10" id="KW-1185">Reference proteome</keyword>
<dbReference type="GO" id="GO:0000253">
    <property type="term" value="F:3-beta-hydroxysteroid 3-dehydrogenase (NADP+) activity"/>
    <property type="evidence" value="ECO:0007669"/>
    <property type="project" value="TreeGrafter"/>
</dbReference>
<comment type="caution">
    <text evidence="9">The sequence shown here is derived from an EMBL/GenBank/DDBJ whole genome shotgun (WGS) entry which is preliminary data.</text>
</comment>
<evidence type="ECO:0000313" key="9">
    <source>
        <dbReference type="EMBL" id="EDP42968.1"/>
    </source>
</evidence>
<dbReference type="GO" id="GO:0005741">
    <property type="term" value="C:mitochondrial outer membrane"/>
    <property type="evidence" value="ECO:0007669"/>
    <property type="project" value="TreeGrafter"/>
</dbReference>
<evidence type="ECO:0000256" key="1">
    <source>
        <dbReference type="ARBA" id="ARBA00022516"/>
    </source>
</evidence>
<dbReference type="OrthoDB" id="331544at2759"/>
<dbReference type="GO" id="GO:0005811">
    <property type="term" value="C:lipid droplet"/>
    <property type="evidence" value="ECO:0007669"/>
    <property type="project" value="TreeGrafter"/>
</dbReference>
<dbReference type="STRING" id="425265.A8Q4L3"/>
<dbReference type="SUPFAM" id="SSF51735">
    <property type="entry name" value="NAD(P)-binding Rossmann-fold domains"/>
    <property type="match status" value="1"/>
</dbReference>
<accession>A8Q4L3</accession>
<dbReference type="AlphaFoldDB" id="A8Q4L3"/>
<reference evidence="9 10" key="1">
    <citation type="journal article" date="2007" name="Proc. Natl. Acad. Sci. U.S.A.">
        <title>Dandruff-associated Malassezia genomes reveal convergent and divergent virulence traits shared with plant and human fungal pathogens.</title>
        <authorList>
            <person name="Xu J."/>
            <person name="Saunders C.W."/>
            <person name="Hu P."/>
            <person name="Grant R.A."/>
            <person name="Boekhout T."/>
            <person name="Kuramae E.E."/>
            <person name="Kronstad J.W."/>
            <person name="Deangelis Y.M."/>
            <person name="Reeder N.L."/>
            <person name="Johnstone K.R."/>
            <person name="Leland M."/>
            <person name="Fieno A.M."/>
            <person name="Begley W.M."/>
            <person name="Sun Y."/>
            <person name="Lacey M.P."/>
            <person name="Chaudhary T."/>
            <person name="Keough T."/>
            <person name="Chu L."/>
            <person name="Sears R."/>
            <person name="Yuan B."/>
            <person name="Dawson T.L.Jr."/>
        </authorList>
    </citation>
    <scope>NUCLEOTIDE SEQUENCE [LARGE SCALE GENOMIC DNA]</scope>
    <source>
        <strain evidence="10">ATCC MYA-4612 / CBS 7966</strain>
    </source>
</reference>
<dbReference type="GeneID" id="5854489"/>
<feature type="transmembrane region" description="Helical" evidence="8">
    <location>
        <begin position="347"/>
        <end position="372"/>
    </location>
</feature>
<name>A8Q4L3_MALGO</name>
<dbReference type="Proteomes" id="UP000008837">
    <property type="component" value="Unassembled WGS sequence"/>
</dbReference>
<keyword evidence="4" id="KW-0560">Oxidoreductase</keyword>
<keyword evidence="2" id="KW-0521">NADP</keyword>
<evidence type="ECO:0000256" key="5">
    <source>
        <dbReference type="ARBA" id="ARBA00023098"/>
    </source>
</evidence>
<keyword evidence="3" id="KW-0752">Steroid biosynthesis</keyword>
<organism evidence="9 10">
    <name type="scientific">Malassezia globosa (strain ATCC MYA-4612 / CBS 7966)</name>
    <name type="common">Dandruff-associated fungus</name>
    <dbReference type="NCBI Taxonomy" id="425265"/>
    <lineage>
        <taxon>Eukaryota</taxon>
        <taxon>Fungi</taxon>
        <taxon>Dikarya</taxon>
        <taxon>Basidiomycota</taxon>
        <taxon>Ustilaginomycotina</taxon>
        <taxon>Malasseziomycetes</taxon>
        <taxon>Malasseziales</taxon>
        <taxon>Malasseziaceae</taxon>
        <taxon>Malassezia</taxon>
    </lineage>
</organism>
<dbReference type="InterPro" id="IPR051593">
    <property type="entry name" value="Ergosterol_Biosynth_ERG27"/>
</dbReference>
<feature type="compositionally biased region" description="Low complexity" evidence="7">
    <location>
        <begin position="105"/>
        <end position="135"/>
    </location>
</feature>
<evidence type="ECO:0000256" key="2">
    <source>
        <dbReference type="ARBA" id="ARBA00022857"/>
    </source>
</evidence>
<evidence type="ECO:0000256" key="4">
    <source>
        <dbReference type="ARBA" id="ARBA00023002"/>
    </source>
</evidence>
<dbReference type="GO" id="GO:0006694">
    <property type="term" value="P:steroid biosynthetic process"/>
    <property type="evidence" value="ECO:0007669"/>
    <property type="project" value="UniProtKB-KW"/>
</dbReference>
<evidence type="ECO:0000256" key="6">
    <source>
        <dbReference type="ARBA" id="ARBA00023593"/>
    </source>
</evidence>
<comment type="similarity">
    <text evidence="6">Belongs to the short-chain dehydrogenases/reductases (SDR) family. ERG27 subfamily.</text>
</comment>
<dbReference type="KEGG" id="mgl:MGL_2564"/>
<evidence type="ECO:0000256" key="7">
    <source>
        <dbReference type="SAM" id="MobiDB-lite"/>
    </source>
</evidence>
<keyword evidence="8" id="KW-0812">Transmembrane</keyword>
<evidence type="ECO:0000313" key="10">
    <source>
        <dbReference type="Proteomes" id="UP000008837"/>
    </source>
</evidence>